<dbReference type="STRING" id="747525.W4KD01"/>
<dbReference type="PANTHER" id="PTHR33741:SF5">
    <property type="entry name" value="TRANSMEMBRANE PROTEIN DDB_G0269096-RELATED"/>
    <property type="match status" value="1"/>
</dbReference>
<evidence type="ECO:0000256" key="1">
    <source>
        <dbReference type="SAM" id="Phobius"/>
    </source>
</evidence>
<gene>
    <name evidence="3" type="ORF">HETIRDRAFT_25676</name>
</gene>
<feature type="transmembrane region" description="Helical" evidence="1">
    <location>
        <begin position="159"/>
        <end position="181"/>
    </location>
</feature>
<dbReference type="InParanoid" id="W4KD01"/>
<dbReference type="AlphaFoldDB" id="W4KD01"/>
<feature type="transmembrane region" description="Helical" evidence="1">
    <location>
        <begin position="32"/>
        <end position="52"/>
    </location>
</feature>
<dbReference type="HOGENOM" id="CLU_040397_0_2_1"/>
<keyword evidence="4" id="KW-1185">Reference proteome</keyword>
<protein>
    <recommendedName>
        <fullName evidence="2">HPP transmembrane region domain-containing protein</fullName>
    </recommendedName>
</protein>
<feature type="non-terminal residue" evidence="3">
    <location>
        <position position="195"/>
    </location>
</feature>
<organism evidence="3 4">
    <name type="scientific">Heterobasidion irregulare (strain TC 32-1)</name>
    <dbReference type="NCBI Taxonomy" id="747525"/>
    <lineage>
        <taxon>Eukaryota</taxon>
        <taxon>Fungi</taxon>
        <taxon>Dikarya</taxon>
        <taxon>Basidiomycota</taxon>
        <taxon>Agaricomycotina</taxon>
        <taxon>Agaricomycetes</taxon>
        <taxon>Russulales</taxon>
        <taxon>Bondarzewiaceae</taxon>
        <taxon>Heterobasidion</taxon>
        <taxon>Heterobasidion annosum species complex</taxon>
    </lineage>
</organism>
<dbReference type="PANTHER" id="PTHR33741">
    <property type="entry name" value="TRANSMEMBRANE PROTEIN DDB_G0269096-RELATED"/>
    <property type="match status" value="1"/>
</dbReference>
<keyword evidence="1" id="KW-1133">Transmembrane helix</keyword>
<keyword evidence="1" id="KW-0472">Membrane</keyword>
<name>W4KD01_HETIT</name>
<dbReference type="OrthoDB" id="2016548at2759"/>
<dbReference type="RefSeq" id="XP_009543155.1">
    <property type="nucleotide sequence ID" value="XM_009544860.1"/>
</dbReference>
<dbReference type="InterPro" id="IPR007065">
    <property type="entry name" value="HPP"/>
</dbReference>
<dbReference type="InterPro" id="IPR058581">
    <property type="entry name" value="TM_HPP"/>
</dbReference>
<feature type="transmembrane region" description="Helical" evidence="1">
    <location>
        <begin position="88"/>
        <end position="107"/>
    </location>
</feature>
<dbReference type="EMBL" id="KI925456">
    <property type="protein sequence ID" value="ETW83619.1"/>
    <property type="molecule type" value="Genomic_DNA"/>
</dbReference>
<keyword evidence="1" id="KW-0812">Transmembrane</keyword>
<dbReference type="Proteomes" id="UP000030671">
    <property type="component" value="Unassembled WGS sequence"/>
</dbReference>
<feature type="domain" description="HPP transmembrane region" evidence="2">
    <location>
        <begin position="30"/>
        <end position="189"/>
    </location>
</feature>
<accession>W4KD01</accession>
<sequence>MSSPPSRLARLPPILSHFLGYRTAPPRPLPALLVWVWSWIGAFCGLSVIMAVFGQARYFLERDVPLLGASAVLIYGAPDAPFSQPRALFGGHFIGALLGTCIAKLFRLLPPARFAQLRWLAAALSCATATVAMQITGTTHPPAGATALLPSVDDGVGEIGWYFLPVVLLSSTLALAVALLVNNVQRRYPVWWFVP</sequence>
<dbReference type="Pfam" id="PF04982">
    <property type="entry name" value="TM_HPP"/>
    <property type="match status" value="1"/>
</dbReference>
<dbReference type="eggNOG" id="ENOG502S3SU">
    <property type="taxonomic scope" value="Eukaryota"/>
</dbReference>
<feature type="transmembrane region" description="Helical" evidence="1">
    <location>
        <begin position="119"/>
        <end position="139"/>
    </location>
</feature>
<evidence type="ECO:0000313" key="3">
    <source>
        <dbReference type="EMBL" id="ETW83619.1"/>
    </source>
</evidence>
<evidence type="ECO:0000259" key="2">
    <source>
        <dbReference type="Pfam" id="PF04982"/>
    </source>
</evidence>
<dbReference type="GeneID" id="20669250"/>
<evidence type="ECO:0000313" key="4">
    <source>
        <dbReference type="Proteomes" id="UP000030671"/>
    </source>
</evidence>
<reference evidence="3 4" key="1">
    <citation type="journal article" date="2012" name="New Phytol.">
        <title>Insight into trade-off between wood decay and parasitism from the genome of a fungal forest pathogen.</title>
        <authorList>
            <person name="Olson A."/>
            <person name="Aerts A."/>
            <person name="Asiegbu F."/>
            <person name="Belbahri L."/>
            <person name="Bouzid O."/>
            <person name="Broberg A."/>
            <person name="Canback B."/>
            <person name="Coutinho P.M."/>
            <person name="Cullen D."/>
            <person name="Dalman K."/>
            <person name="Deflorio G."/>
            <person name="van Diepen L.T."/>
            <person name="Dunand C."/>
            <person name="Duplessis S."/>
            <person name="Durling M."/>
            <person name="Gonthier P."/>
            <person name="Grimwood J."/>
            <person name="Fossdal C.G."/>
            <person name="Hansson D."/>
            <person name="Henrissat B."/>
            <person name="Hietala A."/>
            <person name="Himmelstrand K."/>
            <person name="Hoffmeister D."/>
            <person name="Hogberg N."/>
            <person name="James T.Y."/>
            <person name="Karlsson M."/>
            <person name="Kohler A."/>
            <person name="Kues U."/>
            <person name="Lee Y.H."/>
            <person name="Lin Y.C."/>
            <person name="Lind M."/>
            <person name="Lindquist E."/>
            <person name="Lombard V."/>
            <person name="Lucas S."/>
            <person name="Lunden K."/>
            <person name="Morin E."/>
            <person name="Murat C."/>
            <person name="Park J."/>
            <person name="Raffaello T."/>
            <person name="Rouze P."/>
            <person name="Salamov A."/>
            <person name="Schmutz J."/>
            <person name="Solheim H."/>
            <person name="Stahlberg J."/>
            <person name="Velez H."/>
            <person name="de Vries R.P."/>
            <person name="Wiebenga A."/>
            <person name="Woodward S."/>
            <person name="Yakovlev I."/>
            <person name="Garbelotto M."/>
            <person name="Martin F."/>
            <person name="Grigoriev I.V."/>
            <person name="Stenlid J."/>
        </authorList>
    </citation>
    <scope>NUCLEOTIDE SEQUENCE [LARGE SCALE GENOMIC DNA]</scope>
    <source>
        <strain evidence="3 4">TC 32-1</strain>
    </source>
</reference>
<proteinExistence type="predicted"/>
<dbReference type="KEGG" id="hir:HETIRDRAFT_25676"/>